<proteinExistence type="predicted"/>
<reference evidence="2" key="1">
    <citation type="submission" date="2015-05" db="EMBL/GenBank/DDBJ databases">
        <authorList>
            <person name="Fogelqvist Johan"/>
        </authorList>
    </citation>
    <scope>NUCLEOTIDE SEQUENCE [LARGE SCALE GENOMIC DNA]</scope>
</reference>
<name>A0A0G4LUF3_VERLO</name>
<gene>
    <name evidence="1" type="ORF">BN1723_013664</name>
</gene>
<evidence type="ECO:0000313" key="1">
    <source>
        <dbReference type="EMBL" id="CRK25701.1"/>
    </source>
</evidence>
<dbReference type="AlphaFoldDB" id="A0A0G4LUF3"/>
<organism evidence="1 2">
    <name type="scientific">Verticillium longisporum</name>
    <name type="common">Verticillium dahliae var. longisporum</name>
    <dbReference type="NCBI Taxonomy" id="100787"/>
    <lineage>
        <taxon>Eukaryota</taxon>
        <taxon>Fungi</taxon>
        <taxon>Dikarya</taxon>
        <taxon>Ascomycota</taxon>
        <taxon>Pezizomycotina</taxon>
        <taxon>Sordariomycetes</taxon>
        <taxon>Hypocreomycetidae</taxon>
        <taxon>Glomerellales</taxon>
        <taxon>Plectosphaerellaceae</taxon>
        <taxon>Verticillium</taxon>
    </lineage>
</organism>
<protein>
    <submittedName>
        <fullName evidence="1">Uncharacterized protein</fullName>
    </submittedName>
</protein>
<dbReference type="EMBL" id="CVQI01018224">
    <property type="protein sequence ID" value="CRK25701.1"/>
    <property type="molecule type" value="Genomic_DNA"/>
</dbReference>
<accession>A0A0G4LUF3</accession>
<dbReference type="Proteomes" id="UP000045706">
    <property type="component" value="Unassembled WGS sequence"/>
</dbReference>
<sequence>MKTLSVTSTPPFSTILHPSLCRTAPPTRPGVGVNLILSLCPDTILRWREIITVRACACLIEAGKTEKIGKRQPVEILVSLPVLRRAGRVSQFATHSLMAAQATELKAQPGNDREDKGKTGVAGARIHGLGGEEGPPGKLLPMLRRGGPTCIQLPVMYRQSMVTVKGKPGKLHTWTTAALSQGRFHAVPVPESP</sequence>
<evidence type="ECO:0000313" key="2">
    <source>
        <dbReference type="Proteomes" id="UP000045706"/>
    </source>
</evidence>